<dbReference type="Proteomes" id="UP000011173">
    <property type="component" value="Chromosome"/>
</dbReference>
<dbReference type="HOGENOM" id="CLU_3202669_0_0_10"/>
<name>L7WAJ3_NONDD</name>
<dbReference type="PATRIC" id="fig|592029.3.peg.764"/>
<protein>
    <submittedName>
        <fullName evidence="1">Uncharacterized protein</fullName>
    </submittedName>
</protein>
<accession>L7WAJ3</accession>
<gene>
    <name evidence="1" type="ordered locus">DDD_0771</name>
</gene>
<sequence length="45" mass="5749">MILLFMYLRVIRERKDFYDWLVGLRIPRKKLRGFFKNQQSFKLRK</sequence>
<dbReference type="EMBL" id="CP001397">
    <property type="protein sequence ID" value="AGC75898.1"/>
    <property type="molecule type" value="Genomic_DNA"/>
</dbReference>
<reference evidence="1 2" key="1">
    <citation type="journal article" date="2013" name="Genome Biol. Evol.">
        <title>Genomic makeup of the marine flavobacterium Nonlabens (Donghaeana) dokdonensis DSW-6 and identification of a novel class of rhodopsins.</title>
        <authorList>
            <person name="Kwon S.K."/>
            <person name="Kim B.K."/>
            <person name="Song J.Y."/>
            <person name="Kwak M.J."/>
            <person name="Lee C.H."/>
            <person name="Yoon J.H."/>
            <person name="Oh T.K."/>
            <person name="Kim J.F."/>
        </authorList>
    </citation>
    <scope>NUCLEOTIDE SEQUENCE [LARGE SCALE GENOMIC DNA]</scope>
    <source>
        <strain evidence="2">DSM 17205 / KCTC 12402 / DSW-6</strain>
    </source>
</reference>
<dbReference type="STRING" id="592029.DDD_0771"/>
<dbReference type="KEGG" id="ndo:DDD_0771"/>
<evidence type="ECO:0000313" key="2">
    <source>
        <dbReference type="Proteomes" id="UP000011173"/>
    </source>
</evidence>
<evidence type="ECO:0000313" key="1">
    <source>
        <dbReference type="EMBL" id="AGC75898.1"/>
    </source>
</evidence>
<dbReference type="AlphaFoldDB" id="L7WAJ3"/>
<organism evidence="1 2">
    <name type="scientific">Nonlabens dokdonensis (strain DSM 17205 / KCTC 12402 / DSW-6)</name>
    <name type="common">Donghaeana dokdonensis</name>
    <dbReference type="NCBI Taxonomy" id="592029"/>
    <lineage>
        <taxon>Bacteria</taxon>
        <taxon>Pseudomonadati</taxon>
        <taxon>Bacteroidota</taxon>
        <taxon>Flavobacteriia</taxon>
        <taxon>Flavobacteriales</taxon>
        <taxon>Flavobacteriaceae</taxon>
        <taxon>Nonlabens</taxon>
    </lineage>
</organism>
<proteinExistence type="predicted"/>